<dbReference type="CDD" id="cd02042">
    <property type="entry name" value="ParAB_family"/>
    <property type="match status" value="1"/>
</dbReference>
<dbReference type="OrthoDB" id="9815116at2"/>
<dbReference type="Pfam" id="PF13614">
    <property type="entry name" value="AAA_31"/>
    <property type="match status" value="1"/>
</dbReference>
<dbReference type="InterPro" id="IPR027417">
    <property type="entry name" value="P-loop_NTPase"/>
</dbReference>
<keyword evidence="2" id="KW-0614">Plasmid</keyword>
<dbReference type="KEGG" id="dfl:DFE_A0037"/>
<dbReference type="FunFam" id="3.40.50.300:FF:000285">
    <property type="entry name" value="Sporulation initiation inhibitor Soj"/>
    <property type="match status" value="1"/>
</dbReference>
<evidence type="ECO:0000313" key="3">
    <source>
        <dbReference type="Proteomes" id="UP000269883"/>
    </source>
</evidence>
<organism evidence="2 3">
    <name type="scientific">Desulfovibrio ferrophilus</name>
    <dbReference type="NCBI Taxonomy" id="241368"/>
    <lineage>
        <taxon>Bacteria</taxon>
        <taxon>Pseudomonadati</taxon>
        <taxon>Thermodesulfobacteriota</taxon>
        <taxon>Desulfovibrionia</taxon>
        <taxon>Desulfovibrionales</taxon>
        <taxon>Desulfovibrionaceae</taxon>
        <taxon>Desulfovibrio</taxon>
    </lineage>
</organism>
<dbReference type="Proteomes" id="UP000269883">
    <property type="component" value="Plasmid pDFE"/>
</dbReference>
<evidence type="ECO:0000313" key="2">
    <source>
        <dbReference type="EMBL" id="BBD10138.1"/>
    </source>
</evidence>
<proteinExistence type="predicted"/>
<sequence>MQIVVIANRSGGVSKTTTAHNLSAALAIAGKKTLAVDLDPQCDLTRFSGVVPEEQEQNAITVVLDKEPLGPAVVEIGKNLSLLPCHPDFVSADTELQTKTGGELYVKKALKAATDYDFVILDSPPSLGKVTVAAMVAAHHVLIPMPTQYKPLEGAVRTLNTVELVKEDLNPDLNVLGIVATMFVRGRSLDKEVLRHVETAEGFEGLLFDTVIRQNTDLAQAPSYGKSIFEHAPRSNGAQDYVALTKEIVRRMKNGR</sequence>
<dbReference type="InterPro" id="IPR025669">
    <property type="entry name" value="AAA_dom"/>
</dbReference>
<reference evidence="2 3" key="1">
    <citation type="journal article" date="2018" name="Sci. Adv.">
        <title>Multi-heme cytochromes provide a pathway for survival in energy-limited environments.</title>
        <authorList>
            <person name="Deng X."/>
            <person name="Dohmae N."/>
            <person name="Nealson K.H."/>
            <person name="Hashimoto K."/>
            <person name="Okamoto A."/>
        </authorList>
    </citation>
    <scope>NUCLEOTIDE SEQUENCE [LARGE SCALE GENOMIC DNA]</scope>
    <source>
        <strain evidence="2 3">IS5</strain>
        <plasmid evidence="3">pdfe dna</plasmid>
    </source>
</reference>
<feature type="domain" description="AAA" evidence="1">
    <location>
        <begin position="1"/>
        <end position="174"/>
    </location>
</feature>
<dbReference type="RefSeq" id="WP_126381637.1">
    <property type="nucleotide sequence ID" value="NZ_AP017379.1"/>
</dbReference>
<geneLocation type="plasmid" evidence="3">
    <name>pdfe dna</name>
</geneLocation>
<evidence type="ECO:0000259" key="1">
    <source>
        <dbReference type="Pfam" id="PF13614"/>
    </source>
</evidence>
<dbReference type="PANTHER" id="PTHR13696:SF99">
    <property type="entry name" value="COBYRINIC ACID AC-DIAMIDE SYNTHASE"/>
    <property type="match status" value="1"/>
</dbReference>
<dbReference type="SUPFAM" id="SSF52540">
    <property type="entry name" value="P-loop containing nucleoside triphosphate hydrolases"/>
    <property type="match status" value="1"/>
</dbReference>
<keyword evidence="3" id="KW-1185">Reference proteome</keyword>
<accession>A0A2Z6B3Z9</accession>
<dbReference type="Gene3D" id="3.40.50.300">
    <property type="entry name" value="P-loop containing nucleotide triphosphate hydrolases"/>
    <property type="match status" value="1"/>
</dbReference>
<gene>
    <name evidence="2" type="ORF">DFE_A0037</name>
</gene>
<dbReference type="EMBL" id="AP017379">
    <property type="protein sequence ID" value="BBD10138.1"/>
    <property type="molecule type" value="Genomic_DNA"/>
</dbReference>
<dbReference type="InterPro" id="IPR050678">
    <property type="entry name" value="DNA_Partitioning_ATPase"/>
</dbReference>
<name>A0A2Z6B3Z9_9BACT</name>
<dbReference type="AlphaFoldDB" id="A0A2Z6B3Z9"/>
<dbReference type="PANTHER" id="PTHR13696">
    <property type="entry name" value="P-LOOP CONTAINING NUCLEOSIDE TRIPHOSPHATE HYDROLASE"/>
    <property type="match status" value="1"/>
</dbReference>
<protein>
    <submittedName>
        <fullName evidence="2">Cobyrinic acid ac-diamide synthase</fullName>
    </submittedName>
</protein>